<dbReference type="EMBL" id="BK015647">
    <property type="protein sequence ID" value="DAE17874.1"/>
    <property type="molecule type" value="Genomic_DNA"/>
</dbReference>
<name>A0A8S5QFZ7_9CAUD</name>
<protein>
    <submittedName>
        <fullName evidence="1">Uncharacterized protein</fullName>
    </submittedName>
</protein>
<proteinExistence type="predicted"/>
<sequence length="128" mass="15009">MEAFFNITQRNIATIMERITKFQLEGKVLTTMDLMEKKLTEERLRDVRKALSAQYRTVVLDDKEFFVATDGAFFRVYAFPGQAALVIEYADTEQEARQNALEDGDRFYLDEMDLDTMLQNMVKEIERC</sequence>
<reference evidence="1" key="1">
    <citation type="journal article" date="2021" name="Proc. Natl. Acad. Sci. U.S.A.">
        <title>A Catalog of Tens of Thousands of Viruses from Human Metagenomes Reveals Hidden Associations with Chronic Diseases.</title>
        <authorList>
            <person name="Tisza M.J."/>
            <person name="Buck C.B."/>
        </authorList>
    </citation>
    <scope>NUCLEOTIDE SEQUENCE</scope>
    <source>
        <strain evidence="1">CtWBz6</strain>
    </source>
</reference>
<organism evidence="1">
    <name type="scientific">Siphoviridae sp. ctWBz6</name>
    <dbReference type="NCBI Taxonomy" id="2825536"/>
    <lineage>
        <taxon>Viruses</taxon>
        <taxon>Duplodnaviria</taxon>
        <taxon>Heunggongvirae</taxon>
        <taxon>Uroviricota</taxon>
        <taxon>Caudoviricetes</taxon>
    </lineage>
</organism>
<evidence type="ECO:0000313" key="1">
    <source>
        <dbReference type="EMBL" id="DAE17874.1"/>
    </source>
</evidence>
<accession>A0A8S5QFZ7</accession>